<organism evidence="2 3">
    <name type="scientific">[Candida] railenensis</name>
    <dbReference type="NCBI Taxonomy" id="45579"/>
    <lineage>
        <taxon>Eukaryota</taxon>
        <taxon>Fungi</taxon>
        <taxon>Dikarya</taxon>
        <taxon>Ascomycota</taxon>
        <taxon>Saccharomycotina</taxon>
        <taxon>Pichiomycetes</taxon>
        <taxon>Debaryomycetaceae</taxon>
        <taxon>Kurtzmaniella</taxon>
    </lineage>
</organism>
<dbReference type="InterPro" id="IPR022742">
    <property type="entry name" value="Hydrolase_4"/>
</dbReference>
<dbReference type="InterPro" id="IPR051044">
    <property type="entry name" value="MAG_DAG_Lipase"/>
</dbReference>
<dbReference type="InterPro" id="IPR029058">
    <property type="entry name" value="AB_hydrolase_fold"/>
</dbReference>
<dbReference type="EMBL" id="CAKXYY010000012">
    <property type="protein sequence ID" value="CAH2353705.1"/>
    <property type="molecule type" value="Genomic_DNA"/>
</dbReference>
<dbReference type="PANTHER" id="PTHR11614">
    <property type="entry name" value="PHOSPHOLIPASE-RELATED"/>
    <property type="match status" value="1"/>
</dbReference>
<feature type="domain" description="Serine aminopeptidase S33" evidence="1">
    <location>
        <begin position="40"/>
        <end position="288"/>
    </location>
</feature>
<proteinExistence type="predicted"/>
<dbReference type="Pfam" id="PF12146">
    <property type="entry name" value="Hydrolase_4"/>
    <property type="match status" value="1"/>
</dbReference>
<name>A0A9P0QSR6_9ASCO</name>
<dbReference type="Gene3D" id="3.40.50.1820">
    <property type="entry name" value="alpha/beta hydrolase"/>
    <property type="match status" value="1"/>
</dbReference>
<evidence type="ECO:0000313" key="3">
    <source>
        <dbReference type="Proteomes" id="UP000837801"/>
    </source>
</evidence>
<accession>A0A9P0QSR6</accession>
<dbReference type="AlphaFoldDB" id="A0A9P0QSR6"/>
<dbReference type="OrthoDB" id="10249433at2759"/>
<evidence type="ECO:0000313" key="2">
    <source>
        <dbReference type="EMBL" id="CAH2353705.1"/>
    </source>
</evidence>
<gene>
    <name evidence="2" type="ORF">CLIB1423_12S01112</name>
</gene>
<keyword evidence="3" id="KW-1185">Reference proteome</keyword>
<sequence length="303" mass="34007">MSSLPYTIQDKSRISESLVTHDNINFCTVSISPPKNTLVKGKMMFIHGFSEHAGMYYKLMETFSDQGYECFTFDQRGSGKTSLGKYRGRVGRTKEKIYTDVDKMMEVAWFADEKEVQVPLVLVGHSMGGGIALSYGVKGKYRNRISDIIVTGPLIQLHESITPHPIIVYILSTIASWFPNLAYATLEGPTRVTSSEPWKEYLAEEVLCRGTGTLGQLNNMISRGSDLLYGDISTINPKLRILLLHADNDSVTSIKASEKFIDRVDLPKENKKFLKVKNACHSLFIEDDVVYDNVIESINAFLN</sequence>
<reference evidence="2" key="1">
    <citation type="submission" date="2022-03" db="EMBL/GenBank/DDBJ databases">
        <authorList>
            <person name="Legras J.-L."/>
            <person name="Devillers H."/>
            <person name="Grondin C."/>
        </authorList>
    </citation>
    <scope>NUCLEOTIDE SEQUENCE</scope>
    <source>
        <strain evidence="2">CLIB 1423</strain>
    </source>
</reference>
<protein>
    <submittedName>
        <fullName evidence="2">Monoglyceride lipase</fullName>
    </submittedName>
</protein>
<comment type="caution">
    <text evidence="2">The sequence shown here is derived from an EMBL/GenBank/DDBJ whole genome shotgun (WGS) entry which is preliminary data.</text>
</comment>
<evidence type="ECO:0000259" key="1">
    <source>
        <dbReference type="Pfam" id="PF12146"/>
    </source>
</evidence>
<dbReference type="Proteomes" id="UP000837801">
    <property type="component" value="Unassembled WGS sequence"/>
</dbReference>
<dbReference type="SUPFAM" id="SSF53474">
    <property type="entry name" value="alpha/beta-Hydrolases"/>
    <property type="match status" value="1"/>
</dbReference>